<evidence type="ECO:0000313" key="20">
    <source>
        <dbReference type="EMBL" id="ASM93497.1"/>
    </source>
</evidence>
<evidence type="ECO:0000256" key="12">
    <source>
        <dbReference type="ARBA" id="ARBA00022844"/>
    </source>
</evidence>
<dbReference type="GO" id="GO:0039615">
    <property type="term" value="C:T=1 icosahedral viral capsid"/>
    <property type="evidence" value="ECO:0007669"/>
    <property type="project" value="UniProtKB-KW"/>
</dbReference>
<dbReference type="GO" id="GO:0030430">
    <property type="term" value="C:host cell cytoplasm"/>
    <property type="evidence" value="ECO:0007669"/>
    <property type="project" value="UniProtKB-SubCell"/>
</dbReference>
<comment type="subcellular location">
    <subcellularLocation>
        <location evidence="3">Host cytoplasm</location>
    </subcellularLocation>
    <subcellularLocation>
        <location evidence="2">Host nucleus</location>
    </subcellularLocation>
    <subcellularLocation>
        <location evidence="4">Virion</location>
    </subcellularLocation>
</comment>
<accession>A0A221LED6</accession>
<comment type="function">
    <text evidence="16">Capsid proteins self-assembles to form an icosahedral capsid with a T=1 symmetry, about 26 nm in diameter, and consisting of 60 copies of three size variants of the capsid proteins, VP1, and VP3, which differ by the presence of an N-terminal extension in the minor protein VP1. The capsid has a channel at the 5-fold axis and there are densities extending the 5-fold axis into the interior of the capsid. The capsid encapsulates the genomic ssDNA. Binding to the host receptors also induces capsid rearrangements leading to surface exposure of VP1 N-terminus, specifically its phospholipase A2-like region. The additional N-terminal region of isoform Minor capsid protein VP1, called VP1u, may serve as a lipolytic enzyme to breach the endosomal membrane during entry into host cell and might contribute to virus transport to the nucleus.</text>
</comment>
<evidence type="ECO:0000259" key="18">
    <source>
        <dbReference type="Pfam" id="PF00740"/>
    </source>
</evidence>
<evidence type="ECO:0000256" key="1">
    <source>
        <dbReference type="ARBA" id="ARBA00001604"/>
    </source>
</evidence>
<dbReference type="KEGG" id="vg:41700892"/>
<keyword evidence="13" id="KW-0442">Lipid degradation</keyword>
<feature type="region of interest" description="Disordered" evidence="17">
    <location>
        <begin position="112"/>
        <end position="171"/>
    </location>
</feature>
<evidence type="ECO:0000256" key="5">
    <source>
        <dbReference type="ARBA" id="ARBA00005398"/>
    </source>
</evidence>
<evidence type="ECO:0000256" key="2">
    <source>
        <dbReference type="ARBA" id="ARBA00004147"/>
    </source>
</evidence>
<evidence type="ECO:0000256" key="16">
    <source>
        <dbReference type="ARBA" id="ARBA00045359"/>
    </source>
</evidence>
<dbReference type="Proteomes" id="UP000289801">
    <property type="component" value="Segment"/>
</dbReference>
<keyword evidence="15" id="KW-1035">Host cytoplasm</keyword>
<evidence type="ECO:0000256" key="4">
    <source>
        <dbReference type="ARBA" id="ARBA00004328"/>
    </source>
</evidence>
<dbReference type="GeneID" id="41700892"/>
<dbReference type="Pfam" id="PF08398">
    <property type="entry name" value="Phospholip_A2_4"/>
    <property type="match status" value="1"/>
</dbReference>
<evidence type="ECO:0000256" key="14">
    <source>
        <dbReference type="ARBA" id="ARBA00023098"/>
    </source>
</evidence>
<dbReference type="EMBL" id="KY214448">
    <property type="protein sequence ID" value="ASM93497.1"/>
    <property type="molecule type" value="Genomic_DNA"/>
</dbReference>
<evidence type="ECO:0000259" key="19">
    <source>
        <dbReference type="Pfam" id="PF08398"/>
    </source>
</evidence>
<keyword evidence="10" id="KW-1048">Host nucleus</keyword>
<evidence type="ECO:0000256" key="8">
    <source>
        <dbReference type="ARBA" id="ARBA00022431"/>
    </source>
</evidence>
<evidence type="ECO:0000256" key="15">
    <source>
        <dbReference type="ARBA" id="ARBA00023200"/>
    </source>
</evidence>
<evidence type="ECO:0000256" key="7">
    <source>
        <dbReference type="ARBA" id="ARBA00022267"/>
    </source>
</evidence>
<dbReference type="OrthoDB" id="1726at10239"/>
<reference evidence="20 21" key="1">
    <citation type="journal article" date="2017" name="Ecol. Evol.">
        <title>Viral gut metagenomics of sympatric wild and domestic canids, and monitoring of viruses: Insights from an endangered wolf population.</title>
        <authorList>
            <person name="Conceicao-Neto N."/>
            <person name="Godinho R."/>
            <person name="Alvares F."/>
            <person name="Yinda C.K."/>
            <person name="Deboutte W."/>
            <person name="Zeller M."/>
            <person name="Laenen L."/>
            <person name="Heylen E."/>
            <person name="Roque S."/>
            <person name="Petrucci-Fonseca F."/>
            <person name="Santos N."/>
            <person name="Van Ranst M."/>
            <person name="Mesquita J.R."/>
            <person name="Matthijnssens J."/>
        </authorList>
    </citation>
    <scope>NUCLEOTIDE SEQUENCE [LARGE SCALE GENOMIC DNA]</scope>
    <source>
        <strain evidence="20">South Douro</strain>
    </source>
</reference>
<evidence type="ECO:0000256" key="3">
    <source>
        <dbReference type="ARBA" id="ARBA00004192"/>
    </source>
</evidence>
<evidence type="ECO:0000256" key="6">
    <source>
        <dbReference type="ARBA" id="ARBA00013278"/>
    </source>
</evidence>
<dbReference type="RefSeq" id="YP_009551695.1">
    <property type="nucleotide sequence ID" value="NC_040533.1"/>
</dbReference>
<feature type="domain" description="Phospholipase A2-like" evidence="19">
    <location>
        <begin position="8"/>
        <end position="87"/>
    </location>
</feature>
<dbReference type="GO" id="GO:0005198">
    <property type="term" value="F:structural molecule activity"/>
    <property type="evidence" value="ECO:0007669"/>
    <property type="project" value="InterPro"/>
</dbReference>
<evidence type="ECO:0000256" key="17">
    <source>
        <dbReference type="SAM" id="MobiDB-lite"/>
    </source>
</evidence>
<dbReference type="InterPro" id="IPR001403">
    <property type="entry name" value="Parvovirus_coat"/>
</dbReference>
<keyword evidence="8" id="KW-1140">T=1 icosahedral capsid protein</keyword>
<proteinExistence type="inferred from homology"/>
<keyword evidence="9" id="KW-0167">Capsid protein</keyword>
<comment type="similarity">
    <text evidence="5">Belongs to the parvoviridae capsid protein family.</text>
</comment>
<evidence type="ECO:0000256" key="13">
    <source>
        <dbReference type="ARBA" id="ARBA00022963"/>
    </source>
</evidence>
<name>A0A221LED6_9VIRU</name>
<feature type="domain" description="Coat protein VP1/VP2 Parvovirus" evidence="18">
    <location>
        <begin position="162"/>
        <end position="660"/>
    </location>
</feature>
<protein>
    <recommendedName>
        <fullName evidence="7">Minor capsid protein VP1</fullName>
        <ecNumber evidence="6">3.1.1.4</ecNumber>
    </recommendedName>
</protein>
<keyword evidence="12" id="KW-0946">Virion</keyword>
<evidence type="ECO:0000313" key="21">
    <source>
        <dbReference type="Proteomes" id="UP000289801"/>
    </source>
</evidence>
<sequence>MAPLRPPKGWTLNGYNYLGPFNPLNNGTPVNKADAAAQKHDQAYNDYLKSGKNPYLYFNKADQKFLDDLRGDWSAGGLVGKGFFGLKKAIAPTLNEPELAGDKKERATKRKLYFARSNKPSKSAKMSAPEAEGAGDGPQEEQAQGEPAIMSRAGGGGGGGGGGMGGGGSIGISTGGWEGGEIFSDHTVITTVTRQWYVPIYNGHQYRKLLQQNPTSTQNYPIPWQGISTPWGYFNLNCYNSHFTPLGWQRLLNEYKRWRPKRMRVKLYNLQIKQVVQLGADTLYNNDLTAGVHVFCDGSHQFPYTQHPWDEQTLPELPNDIYKLPQYAYFQIQGDLIDNPGLSDTEQTLVGNMPLYLLETATHQVLRTGESTGFQFEFDSGWVHNDRNYAPPQADFNPLVPTRRRFPVYQNGAWTTTKYDPYKKPSNWMPGPGNPWRGRTNSANNPQQARGPVVVSYAPQGAIIQGGDQPNAGQGPEQVISVDDIANMGWQVNPVNGACMRNEQYTMQYGPTNPQSNNNNNYVHAQNVDIDMTRYARATRFYNDNTNNNGLLGEDIVPMWMYPNQAWNSCPISRDNPIWDKMPRTEHHTIKDSSDGTLAMEHPPGTIYVKVAKIPIPTETNTDSYLNIYCTGQITVEIEWEVERYQTKNWRPEIRTSSKDFTVRRQYDFDQNGNYLTPIDFFNSMPTKYGVNRVN</sequence>
<dbReference type="SUPFAM" id="SSF88645">
    <property type="entry name" value="ssDNA viruses"/>
    <property type="match status" value="1"/>
</dbReference>
<evidence type="ECO:0000256" key="10">
    <source>
        <dbReference type="ARBA" id="ARBA00022562"/>
    </source>
</evidence>
<feature type="compositionally biased region" description="Gly residues" evidence="17">
    <location>
        <begin position="153"/>
        <end position="171"/>
    </location>
</feature>
<keyword evidence="11" id="KW-0378">Hydrolase</keyword>
<comment type="catalytic activity">
    <reaction evidence="1">
        <text>a 1,2-diacyl-sn-glycero-3-phosphocholine + H2O = a 1-acyl-sn-glycero-3-phosphocholine + a fatty acid + H(+)</text>
        <dbReference type="Rhea" id="RHEA:15801"/>
        <dbReference type="ChEBI" id="CHEBI:15377"/>
        <dbReference type="ChEBI" id="CHEBI:15378"/>
        <dbReference type="ChEBI" id="CHEBI:28868"/>
        <dbReference type="ChEBI" id="CHEBI:57643"/>
        <dbReference type="ChEBI" id="CHEBI:58168"/>
        <dbReference type="EC" id="3.1.1.4"/>
    </reaction>
</comment>
<dbReference type="Gene3D" id="2.170.30.10">
    <property type="entry name" value="Parvovirus coat protein VP1/VP2"/>
    <property type="match status" value="1"/>
</dbReference>
<evidence type="ECO:0000256" key="11">
    <source>
        <dbReference type="ARBA" id="ARBA00022801"/>
    </source>
</evidence>
<organism evidence="20 21">
    <name type="scientific">Lupine bocavirus</name>
    <dbReference type="NCBI Taxonomy" id="2017714"/>
    <lineage>
        <taxon>Viruses</taxon>
        <taxon>Monodnaviria</taxon>
        <taxon>Shotokuvirae</taxon>
        <taxon>Cossaviricota</taxon>
        <taxon>Quintoviricetes</taxon>
        <taxon>Piccovirales</taxon>
        <taxon>Parvoviridae</taxon>
        <taxon>Parvovirinae</taxon>
        <taxon>Bocaparvovirus</taxon>
        <taxon>Bocaparvovirus incertum1</taxon>
    </lineage>
</organism>
<dbReference type="EC" id="3.1.1.4" evidence="6"/>
<dbReference type="GO" id="GO:0016042">
    <property type="term" value="P:lipid catabolic process"/>
    <property type="evidence" value="ECO:0007669"/>
    <property type="project" value="UniProtKB-KW"/>
</dbReference>
<keyword evidence="14" id="KW-0443">Lipid metabolism</keyword>
<dbReference type="Pfam" id="PF00740">
    <property type="entry name" value="VP1_2"/>
    <property type="match status" value="1"/>
</dbReference>
<dbReference type="GO" id="GO:0004623">
    <property type="term" value="F:phospholipase A2 activity"/>
    <property type="evidence" value="ECO:0007669"/>
    <property type="project" value="UniProtKB-EC"/>
</dbReference>
<dbReference type="GO" id="GO:0042025">
    <property type="term" value="C:host cell nucleus"/>
    <property type="evidence" value="ECO:0007669"/>
    <property type="project" value="UniProtKB-SubCell"/>
</dbReference>
<keyword evidence="21" id="KW-1185">Reference proteome</keyword>
<dbReference type="InterPro" id="IPR013607">
    <property type="entry name" value="Phospholipase_A2-like"/>
</dbReference>
<dbReference type="InterPro" id="IPR036952">
    <property type="entry name" value="VP1/VP2"/>
</dbReference>
<dbReference type="InterPro" id="IPR016184">
    <property type="entry name" value="Capsid/spike_ssDNA_virus"/>
</dbReference>
<evidence type="ECO:0000256" key="9">
    <source>
        <dbReference type="ARBA" id="ARBA00022561"/>
    </source>
</evidence>